<dbReference type="Gene3D" id="6.10.250.1270">
    <property type="match status" value="1"/>
</dbReference>
<evidence type="ECO:0000256" key="1">
    <source>
        <dbReference type="SAM" id="MobiDB-lite"/>
    </source>
</evidence>
<dbReference type="GO" id="GO:0005840">
    <property type="term" value="C:ribosome"/>
    <property type="evidence" value="ECO:0007669"/>
    <property type="project" value="UniProtKB-KW"/>
</dbReference>
<feature type="region of interest" description="Disordered" evidence="1">
    <location>
        <begin position="1"/>
        <end position="67"/>
    </location>
</feature>
<organism evidence="2 3">
    <name type="scientific">Myotis davidii</name>
    <name type="common">David's myotis</name>
    <dbReference type="NCBI Taxonomy" id="225400"/>
    <lineage>
        <taxon>Eukaryota</taxon>
        <taxon>Metazoa</taxon>
        <taxon>Chordata</taxon>
        <taxon>Craniata</taxon>
        <taxon>Vertebrata</taxon>
        <taxon>Euteleostomi</taxon>
        <taxon>Mammalia</taxon>
        <taxon>Eutheria</taxon>
        <taxon>Laurasiatheria</taxon>
        <taxon>Chiroptera</taxon>
        <taxon>Yangochiroptera</taxon>
        <taxon>Vespertilionidae</taxon>
        <taxon>Myotis</taxon>
    </lineage>
</organism>
<sequence length="67" mass="7146">MAKRNQQPEVRKAQRGQAIRAAKEAKQAKQASKKTATAAAKAPTKAAPEEKIVEPVKVSAPRVGGKR</sequence>
<keyword evidence="2" id="KW-0689">Ribosomal protein</keyword>
<dbReference type="Proteomes" id="UP000010556">
    <property type="component" value="Unassembled WGS sequence"/>
</dbReference>
<keyword evidence="3" id="KW-1185">Reference proteome</keyword>
<name>L5LL17_MYODS</name>
<reference evidence="3" key="1">
    <citation type="journal article" date="2013" name="Science">
        <title>Comparative analysis of bat genomes provides insight into the evolution of flight and immunity.</title>
        <authorList>
            <person name="Zhang G."/>
            <person name="Cowled C."/>
            <person name="Shi Z."/>
            <person name="Huang Z."/>
            <person name="Bishop-Lilly K.A."/>
            <person name="Fang X."/>
            <person name="Wynne J.W."/>
            <person name="Xiong Z."/>
            <person name="Baker M.L."/>
            <person name="Zhao W."/>
            <person name="Tachedjian M."/>
            <person name="Zhu Y."/>
            <person name="Zhou P."/>
            <person name="Jiang X."/>
            <person name="Ng J."/>
            <person name="Yang L."/>
            <person name="Wu L."/>
            <person name="Xiao J."/>
            <person name="Feng Y."/>
            <person name="Chen Y."/>
            <person name="Sun X."/>
            <person name="Zhang Y."/>
            <person name="Marsh G.A."/>
            <person name="Crameri G."/>
            <person name="Broder C.C."/>
            <person name="Frey K.G."/>
            <person name="Wang L.F."/>
            <person name="Wang J."/>
        </authorList>
    </citation>
    <scope>NUCLEOTIDE SEQUENCE [LARGE SCALE GENOMIC DNA]</scope>
</reference>
<accession>L5LL17</accession>
<keyword evidence="2" id="KW-0687">Ribonucleoprotein</keyword>
<evidence type="ECO:0000313" key="2">
    <source>
        <dbReference type="EMBL" id="ELK26053.1"/>
    </source>
</evidence>
<proteinExistence type="predicted"/>
<feature type="compositionally biased region" description="Low complexity" evidence="1">
    <location>
        <begin position="28"/>
        <end position="46"/>
    </location>
</feature>
<gene>
    <name evidence="2" type="ORF">MDA_GLEAN10008852</name>
</gene>
<dbReference type="AlphaFoldDB" id="L5LL17"/>
<dbReference type="EMBL" id="KB111315">
    <property type="protein sequence ID" value="ELK26053.1"/>
    <property type="molecule type" value="Genomic_DNA"/>
</dbReference>
<protein>
    <submittedName>
        <fullName evidence="2">60S ribosomal protein L24</fullName>
    </submittedName>
</protein>
<evidence type="ECO:0000313" key="3">
    <source>
        <dbReference type="Proteomes" id="UP000010556"/>
    </source>
</evidence>